<gene>
    <name evidence="2" type="ORF">METZ01_LOCUS236332</name>
</gene>
<dbReference type="AlphaFoldDB" id="A0A382H856"/>
<dbReference type="InterPro" id="IPR030392">
    <property type="entry name" value="S74_ICA"/>
</dbReference>
<dbReference type="Gene3D" id="2.150.10.10">
    <property type="entry name" value="Serralysin-like metalloprotease, C-terminal"/>
    <property type="match status" value="1"/>
</dbReference>
<organism evidence="2">
    <name type="scientific">marine metagenome</name>
    <dbReference type="NCBI Taxonomy" id="408172"/>
    <lineage>
        <taxon>unclassified sequences</taxon>
        <taxon>metagenomes</taxon>
        <taxon>ecological metagenomes</taxon>
    </lineage>
</organism>
<feature type="domain" description="Peptidase S74" evidence="1">
    <location>
        <begin position="269"/>
        <end position="387"/>
    </location>
</feature>
<evidence type="ECO:0000259" key="1">
    <source>
        <dbReference type="PROSITE" id="PS51688"/>
    </source>
</evidence>
<sequence length="398" mass="41211">YNVFIGDAVSDATMDDATYNVGVGYSVLSALTSGDYNVGLGSSALTANTTGTRNIAIGSGALDAPDTENDNLAIGYDALGGAIAGGEYNVAIGNYSLDANTSGDKNTAVGYNSLTANTTGISNTAVGYESLIANTTGVYNNAFGLATLNSNTTGGSNIAIGNGALLNNTTASYNTAVGFQSLRDANRTADANAYNTAIGYKAGYTGTNNITTGNYNVLLGASTAASQATATNQIVIGYGATGTGNNEIALGNTSISAIKAQVTSITGYSDIRIKKDIRDTDLGLAFINELRPVKYRLKNPADYPVSLLEQRFKTGEESRPKDDETVYDGLIAQEVKASLDNMGLEWSGWSKNESDGKEGIQYGALVVPLIKAVQELSAKVEKLESQLEANSAEVSASQ</sequence>
<dbReference type="Pfam" id="PF13884">
    <property type="entry name" value="Peptidase_S74"/>
    <property type="match status" value="1"/>
</dbReference>
<feature type="non-terminal residue" evidence="2">
    <location>
        <position position="1"/>
    </location>
</feature>
<accession>A0A382H856</accession>
<evidence type="ECO:0000313" key="2">
    <source>
        <dbReference type="EMBL" id="SVB83478.1"/>
    </source>
</evidence>
<dbReference type="InterPro" id="IPR011049">
    <property type="entry name" value="Serralysin-like_metalloprot_C"/>
</dbReference>
<reference evidence="2" key="1">
    <citation type="submission" date="2018-05" db="EMBL/GenBank/DDBJ databases">
        <authorList>
            <person name="Lanie J.A."/>
            <person name="Ng W.-L."/>
            <person name="Kazmierczak K.M."/>
            <person name="Andrzejewski T.M."/>
            <person name="Davidsen T.M."/>
            <person name="Wayne K.J."/>
            <person name="Tettelin H."/>
            <person name="Glass J.I."/>
            <person name="Rusch D."/>
            <person name="Podicherti R."/>
            <person name="Tsui H.-C.T."/>
            <person name="Winkler M.E."/>
        </authorList>
    </citation>
    <scope>NUCLEOTIDE SEQUENCE</scope>
</reference>
<proteinExistence type="predicted"/>
<name>A0A382H856_9ZZZZ</name>
<dbReference type="EMBL" id="UINC01059738">
    <property type="protein sequence ID" value="SVB83478.1"/>
    <property type="molecule type" value="Genomic_DNA"/>
</dbReference>
<protein>
    <recommendedName>
        <fullName evidence="1">Peptidase S74 domain-containing protein</fullName>
    </recommendedName>
</protein>
<dbReference type="PROSITE" id="PS51688">
    <property type="entry name" value="ICA"/>
    <property type="match status" value="1"/>
</dbReference>